<protein>
    <recommendedName>
        <fullName evidence="4">Succinate dehydrogenase cytochrome b subunit</fullName>
    </recommendedName>
</protein>
<keyword evidence="3" id="KW-1185">Reference proteome</keyword>
<dbReference type="EMBL" id="BAABFA010000024">
    <property type="protein sequence ID" value="GAA4470354.1"/>
    <property type="molecule type" value="Genomic_DNA"/>
</dbReference>
<dbReference type="NCBIfam" id="TIGR02046">
    <property type="entry name" value="sdhC_b558_fam"/>
    <property type="match status" value="1"/>
</dbReference>
<dbReference type="InterPro" id="IPR011138">
    <property type="entry name" value="Cytochrome_b-558"/>
</dbReference>
<dbReference type="Gene3D" id="1.20.1300.10">
    <property type="entry name" value="Fumarate reductase/succinate dehydrogenase, transmembrane subunit"/>
    <property type="match status" value="1"/>
</dbReference>
<evidence type="ECO:0000256" key="1">
    <source>
        <dbReference type="SAM" id="Phobius"/>
    </source>
</evidence>
<feature type="transmembrane region" description="Helical" evidence="1">
    <location>
        <begin position="60"/>
        <end position="82"/>
    </location>
</feature>
<organism evidence="2 3">
    <name type="scientific">Nemorincola caseinilytica</name>
    <dbReference type="NCBI Taxonomy" id="2054315"/>
    <lineage>
        <taxon>Bacteria</taxon>
        <taxon>Pseudomonadati</taxon>
        <taxon>Bacteroidota</taxon>
        <taxon>Chitinophagia</taxon>
        <taxon>Chitinophagales</taxon>
        <taxon>Chitinophagaceae</taxon>
        <taxon>Nemorincola</taxon>
    </lineage>
</organism>
<feature type="transmembrane region" description="Helical" evidence="1">
    <location>
        <begin position="158"/>
        <end position="179"/>
    </location>
</feature>
<feature type="transmembrane region" description="Helical" evidence="1">
    <location>
        <begin position="199"/>
        <end position="218"/>
    </location>
</feature>
<dbReference type="InterPro" id="IPR034804">
    <property type="entry name" value="SQR/QFR_C/D"/>
</dbReference>
<sequence length="228" mass="26023">MNWKNYFSTSIGKKLLVGGTGLFLISFLVIHCYVNAMILWNDNGKHFTEAAAFMGGNVAVRILEIGLFAGLILHIVQGLMLWSQNSKRRPVRYEVSAGSKTSRWYSRSMGLLGTLILLFLILHLYHFWAPNRYGQAFDPAWREEDLYEKMALVFSETWVVVIYILGCFSLAWHLMHGFFSGFQTFGLTTHKYKGMIRSIGVAFSILIPLLFAIMPIYMHMVGNSVPHQ</sequence>
<dbReference type="Proteomes" id="UP001500067">
    <property type="component" value="Unassembled WGS sequence"/>
</dbReference>
<dbReference type="SUPFAM" id="SSF81343">
    <property type="entry name" value="Fumarate reductase respiratory complex transmembrane subunits"/>
    <property type="match status" value="1"/>
</dbReference>
<feature type="transmembrane region" description="Helical" evidence="1">
    <location>
        <begin position="109"/>
        <end position="128"/>
    </location>
</feature>
<evidence type="ECO:0000313" key="3">
    <source>
        <dbReference type="Proteomes" id="UP001500067"/>
    </source>
</evidence>
<evidence type="ECO:0008006" key="4">
    <source>
        <dbReference type="Google" id="ProtNLM"/>
    </source>
</evidence>
<evidence type="ECO:0000313" key="2">
    <source>
        <dbReference type="EMBL" id="GAA4470354.1"/>
    </source>
</evidence>
<dbReference type="RefSeq" id="WP_345085466.1">
    <property type="nucleotide sequence ID" value="NZ_BAABFA010000024.1"/>
</dbReference>
<keyword evidence="1" id="KW-0472">Membrane</keyword>
<accession>A0ABP8NRT6</accession>
<name>A0ABP8NRT6_9BACT</name>
<proteinExistence type="predicted"/>
<comment type="caution">
    <text evidence="2">The sequence shown here is derived from an EMBL/GenBank/DDBJ whole genome shotgun (WGS) entry which is preliminary data.</text>
</comment>
<gene>
    <name evidence="2" type="ORF">GCM10023093_31470</name>
</gene>
<keyword evidence="1" id="KW-1133">Transmembrane helix</keyword>
<feature type="transmembrane region" description="Helical" evidence="1">
    <location>
        <begin position="21"/>
        <end position="40"/>
    </location>
</feature>
<reference evidence="3" key="1">
    <citation type="journal article" date="2019" name="Int. J. Syst. Evol. Microbiol.">
        <title>The Global Catalogue of Microorganisms (GCM) 10K type strain sequencing project: providing services to taxonomists for standard genome sequencing and annotation.</title>
        <authorList>
            <consortium name="The Broad Institute Genomics Platform"/>
            <consortium name="The Broad Institute Genome Sequencing Center for Infectious Disease"/>
            <person name="Wu L."/>
            <person name="Ma J."/>
        </authorList>
    </citation>
    <scope>NUCLEOTIDE SEQUENCE [LARGE SCALE GENOMIC DNA]</scope>
    <source>
        <strain evidence="3">JCM 32105</strain>
    </source>
</reference>
<dbReference type="CDD" id="cd03498">
    <property type="entry name" value="SQR_TypeB_2_TM"/>
    <property type="match status" value="1"/>
</dbReference>
<keyword evidence="1" id="KW-0812">Transmembrane</keyword>